<dbReference type="SMART" id="SM00065">
    <property type="entry name" value="GAF"/>
    <property type="match status" value="2"/>
</dbReference>
<dbReference type="InterPro" id="IPR011712">
    <property type="entry name" value="Sig_transdc_His_kin_sub3_dim/P"/>
</dbReference>
<feature type="domain" description="GAF" evidence="4">
    <location>
        <begin position="29"/>
        <end position="177"/>
    </location>
</feature>
<keyword evidence="2 5" id="KW-0418">Kinase</keyword>
<evidence type="ECO:0000259" key="4">
    <source>
        <dbReference type="SMART" id="SM00065"/>
    </source>
</evidence>
<dbReference type="InterPro" id="IPR029016">
    <property type="entry name" value="GAF-like_dom_sf"/>
</dbReference>
<evidence type="ECO:0000256" key="1">
    <source>
        <dbReference type="ARBA" id="ARBA00022679"/>
    </source>
</evidence>
<dbReference type="GO" id="GO:0016020">
    <property type="term" value="C:membrane"/>
    <property type="evidence" value="ECO:0007669"/>
    <property type="project" value="InterPro"/>
</dbReference>
<keyword evidence="3" id="KW-0902">Two-component regulatory system</keyword>
<dbReference type="Pfam" id="PF07730">
    <property type="entry name" value="HisKA_3"/>
    <property type="match status" value="1"/>
</dbReference>
<dbReference type="InterPro" id="IPR050482">
    <property type="entry name" value="Sensor_HK_TwoCompSys"/>
</dbReference>
<dbReference type="GO" id="GO:0046983">
    <property type="term" value="F:protein dimerization activity"/>
    <property type="evidence" value="ECO:0007669"/>
    <property type="project" value="InterPro"/>
</dbReference>
<dbReference type="SUPFAM" id="SSF55874">
    <property type="entry name" value="ATPase domain of HSP90 chaperone/DNA topoisomerase II/histidine kinase"/>
    <property type="match status" value="1"/>
</dbReference>
<dbReference type="PANTHER" id="PTHR24421">
    <property type="entry name" value="NITRATE/NITRITE SENSOR PROTEIN NARX-RELATED"/>
    <property type="match status" value="1"/>
</dbReference>
<keyword evidence="6" id="KW-1185">Reference proteome</keyword>
<evidence type="ECO:0000313" key="6">
    <source>
        <dbReference type="Proteomes" id="UP000292507"/>
    </source>
</evidence>
<dbReference type="RefSeq" id="WP_242611212.1">
    <property type="nucleotide sequence ID" value="NZ_POQT01000002.1"/>
</dbReference>
<organism evidence="5 6">
    <name type="scientific">Blastococcus saxobsidens</name>
    <dbReference type="NCBI Taxonomy" id="138336"/>
    <lineage>
        <taxon>Bacteria</taxon>
        <taxon>Bacillati</taxon>
        <taxon>Actinomycetota</taxon>
        <taxon>Actinomycetes</taxon>
        <taxon>Geodermatophilales</taxon>
        <taxon>Geodermatophilaceae</taxon>
        <taxon>Blastococcus</taxon>
    </lineage>
</organism>
<dbReference type="InterPro" id="IPR036890">
    <property type="entry name" value="HATPase_C_sf"/>
</dbReference>
<proteinExistence type="predicted"/>
<dbReference type="InterPro" id="IPR003018">
    <property type="entry name" value="GAF"/>
</dbReference>
<accession>A0A4Q7YBF2</accession>
<dbReference type="SUPFAM" id="SSF55781">
    <property type="entry name" value="GAF domain-like"/>
    <property type="match status" value="2"/>
</dbReference>
<dbReference type="Gene3D" id="3.30.565.10">
    <property type="entry name" value="Histidine kinase-like ATPase, C-terminal domain"/>
    <property type="match status" value="1"/>
</dbReference>
<evidence type="ECO:0000256" key="3">
    <source>
        <dbReference type="ARBA" id="ARBA00023012"/>
    </source>
</evidence>
<dbReference type="PANTHER" id="PTHR24421:SF56">
    <property type="entry name" value="OXYGEN SENSOR HISTIDINE KINASE RESPONSE REGULATOR DOST"/>
    <property type="match status" value="1"/>
</dbReference>
<comment type="caution">
    <text evidence="5">The sequence shown here is derived from an EMBL/GenBank/DDBJ whole genome shotgun (WGS) entry which is preliminary data.</text>
</comment>
<dbReference type="InterPro" id="IPR003594">
    <property type="entry name" value="HATPase_dom"/>
</dbReference>
<feature type="domain" description="GAF" evidence="4">
    <location>
        <begin position="198"/>
        <end position="349"/>
    </location>
</feature>
<reference evidence="5 6" key="1">
    <citation type="submission" date="2019-02" db="EMBL/GenBank/DDBJ databases">
        <title>Sequencing the genomes of 1000 actinobacteria strains.</title>
        <authorList>
            <person name="Klenk H.-P."/>
        </authorList>
    </citation>
    <scope>NUCLEOTIDE SEQUENCE [LARGE SCALE GENOMIC DNA]</scope>
    <source>
        <strain evidence="5 6">DSM 44509</strain>
    </source>
</reference>
<dbReference type="Pfam" id="PF13581">
    <property type="entry name" value="HATPase_c_2"/>
    <property type="match status" value="1"/>
</dbReference>
<dbReference type="CDD" id="cd16917">
    <property type="entry name" value="HATPase_UhpB-NarQ-NarX-like"/>
    <property type="match status" value="1"/>
</dbReference>
<evidence type="ECO:0000313" key="5">
    <source>
        <dbReference type="EMBL" id="RZU33541.1"/>
    </source>
</evidence>
<dbReference type="Proteomes" id="UP000292507">
    <property type="component" value="Unassembled WGS sequence"/>
</dbReference>
<dbReference type="AlphaFoldDB" id="A0A4Q7YBF2"/>
<dbReference type="GO" id="GO:0000155">
    <property type="term" value="F:phosphorelay sensor kinase activity"/>
    <property type="evidence" value="ECO:0007669"/>
    <property type="project" value="InterPro"/>
</dbReference>
<dbReference type="Pfam" id="PF13185">
    <property type="entry name" value="GAF_2"/>
    <property type="match status" value="2"/>
</dbReference>
<gene>
    <name evidence="5" type="ORF">BKA19_3273</name>
</gene>
<name>A0A4Q7YBF2_9ACTN</name>
<protein>
    <submittedName>
        <fullName evidence="5">Signal transduction histidine kinase</fullName>
    </submittedName>
</protein>
<evidence type="ECO:0000256" key="2">
    <source>
        <dbReference type="ARBA" id="ARBA00022777"/>
    </source>
</evidence>
<dbReference type="Gene3D" id="3.30.450.40">
    <property type="match status" value="2"/>
</dbReference>
<dbReference type="EMBL" id="SHKV01000001">
    <property type="protein sequence ID" value="RZU33541.1"/>
    <property type="molecule type" value="Genomic_DNA"/>
</dbReference>
<sequence length="550" mass="57350">MTPPDPGSPASDDAASLTAAVLAAVSGSKLEATLRAIVEAAVAQVGAGYGALGVLTPDGRGLDRFVTVGMDAADHERIGRPPAGAGLLGVLVEQPEPLRLDDLRDHPASVGVPPGHPPMRSFLGVPVRLRDSVFGNLYLTEKRTGGPFSAGDLEAARALAAVAGLAIENARLLEHAEQQRAWSQAGTDIATALLSGTPADEVLRGAAARVAKLSGADAVGVLSPVPGDEGALAITAAVGPLAADWEGVHVPLGDTRLGRAHRSGVPTLLQDAATPAAGTDHSDVVGELVVPYGPALYVPLGSPSRRSTLVALRVHGRPAFHDDVLELAAAFATHATVAMELVRSQERERRLQVHADRDRIARDLHDHVVQRIFATALALDRIGRSLEETSPSEAARIAERVDELDGTIARIRASIFELHLADDASPAAVRRRLAEVVRSVTEGHGLRVALRVHSEVEELPADLVADVVAVVRELVTNVVRHAGGTRMTATVTTDGEVKVVVTDDGRGMPSVAARSGLANLADRAERRGGRLTVQAAASGTEIDWSVPHPT</sequence>
<keyword evidence="1" id="KW-0808">Transferase</keyword>